<dbReference type="InterPro" id="IPR000477">
    <property type="entry name" value="RT_dom"/>
</dbReference>
<dbReference type="RefSeq" id="XP_056691641.1">
    <property type="nucleotide sequence ID" value="XM_056835663.1"/>
</dbReference>
<dbReference type="PANTHER" id="PTHR33116">
    <property type="entry name" value="REVERSE TRANSCRIPTASE ZINC-BINDING DOMAIN-CONTAINING PROTEIN-RELATED-RELATED"/>
    <property type="match status" value="1"/>
</dbReference>
<keyword evidence="2" id="KW-1185">Reference proteome</keyword>
<reference evidence="3" key="2">
    <citation type="submission" date="2025-08" db="UniProtKB">
        <authorList>
            <consortium name="RefSeq"/>
        </authorList>
    </citation>
    <scope>IDENTIFICATION</scope>
    <source>
        <tissue evidence="3">Leaf</tissue>
    </source>
</reference>
<name>A0ABM3R7P7_SPIOL</name>
<dbReference type="Pfam" id="PF13966">
    <property type="entry name" value="zf-RVT"/>
    <property type="match status" value="1"/>
</dbReference>
<dbReference type="PROSITE" id="PS50878">
    <property type="entry name" value="RT_POL"/>
    <property type="match status" value="1"/>
</dbReference>
<organism evidence="2 3">
    <name type="scientific">Spinacia oleracea</name>
    <name type="common">Spinach</name>
    <dbReference type="NCBI Taxonomy" id="3562"/>
    <lineage>
        <taxon>Eukaryota</taxon>
        <taxon>Viridiplantae</taxon>
        <taxon>Streptophyta</taxon>
        <taxon>Embryophyta</taxon>
        <taxon>Tracheophyta</taxon>
        <taxon>Spermatophyta</taxon>
        <taxon>Magnoliopsida</taxon>
        <taxon>eudicotyledons</taxon>
        <taxon>Gunneridae</taxon>
        <taxon>Pentapetalae</taxon>
        <taxon>Caryophyllales</taxon>
        <taxon>Chenopodiaceae</taxon>
        <taxon>Chenopodioideae</taxon>
        <taxon>Anserineae</taxon>
        <taxon>Spinacia</taxon>
    </lineage>
</organism>
<dbReference type="Pfam" id="PF00078">
    <property type="entry name" value="RVT_1"/>
    <property type="match status" value="1"/>
</dbReference>
<dbReference type="Proteomes" id="UP000813463">
    <property type="component" value="Chromosome 2"/>
</dbReference>
<accession>A0ABM3R7P7</accession>
<dbReference type="InterPro" id="IPR043502">
    <property type="entry name" value="DNA/RNA_pol_sf"/>
</dbReference>
<dbReference type="GeneID" id="130467223"/>
<evidence type="ECO:0000313" key="3">
    <source>
        <dbReference type="RefSeq" id="XP_056691641.1"/>
    </source>
</evidence>
<dbReference type="CDD" id="cd01650">
    <property type="entry name" value="RT_nLTR_like"/>
    <property type="match status" value="1"/>
</dbReference>
<dbReference type="PANTHER" id="PTHR33116:SF78">
    <property type="entry name" value="OS12G0587133 PROTEIN"/>
    <property type="match status" value="1"/>
</dbReference>
<proteinExistence type="predicted"/>
<reference evidence="2" key="1">
    <citation type="journal article" date="2021" name="Nat. Commun.">
        <title>Genomic analyses provide insights into spinach domestication and the genetic basis of agronomic traits.</title>
        <authorList>
            <person name="Cai X."/>
            <person name="Sun X."/>
            <person name="Xu C."/>
            <person name="Sun H."/>
            <person name="Wang X."/>
            <person name="Ge C."/>
            <person name="Zhang Z."/>
            <person name="Wang Q."/>
            <person name="Fei Z."/>
            <person name="Jiao C."/>
            <person name="Wang Q."/>
        </authorList>
    </citation>
    <scope>NUCLEOTIDE SEQUENCE [LARGE SCALE GENOMIC DNA]</scope>
    <source>
        <strain evidence="2">cv. Varoflay</strain>
    </source>
</reference>
<gene>
    <name evidence="3" type="primary">LOC130467223</name>
</gene>
<evidence type="ECO:0000259" key="1">
    <source>
        <dbReference type="PROSITE" id="PS50878"/>
    </source>
</evidence>
<feature type="domain" description="Reverse transcriptase" evidence="1">
    <location>
        <begin position="211"/>
        <end position="493"/>
    </location>
</feature>
<evidence type="ECO:0000313" key="2">
    <source>
        <dbReference type="Proteomes" id="UP000813463"/>
    </source>
</evidence>
<dbReference type="InterPro" id="IPR026960">
    <property type="entry name" value="RVT-Znf"/>
</dbReference>
<protein>
    <recommendedName>
        <fullName evidence="1">Reverse transcriptase domain-containing protein</fullName>
    </recommendedName>
</protein>
<dbReference type="SUPFAM" id="SSF56672">
    <property type="entry name" value="DNA/RNA polymerases"/>
    <property type="match status" value="1"/>
</dbReference>
<sequence>MFSLSAKLSALRRFLLSWCVHNRRAWGINWRDLTSAVSSAALSVTSGPSTALFISSKDEFVARAEATFLYWKQRSKIKWDVLGDSPSRLFFSSVQARKRRNYISGLWNDSDQWIQSPPAIRTLVLSFYSNLYQVDGAPVSSPDFDWDQLQLPHLLDSQIQGLMCPFSSEDIRKAMFSIADGKSPGPDGFSAALFKFHWDKVGSHVIMAVQYFFAHGFMLKDWNRTFLVLLPKVDHPDKVSQFRLIGLCNVVYKGIAKCLTHRLQSVMSSLTSETQNAFVPGRLMSDDCLLAHELISFVNNCRNKKKFYVAVKLDMNKAYDRILRDFLFKTLEVFGFPPYWIHIISQCVSTVSYQVLVNGKPTSSFRPRCGLRQGDPLSPYLFVLCMEVFSASLRLAERQHLLRGISICRNAPSISHLFFADDSLLFFEVSPDACHEVTLVLDQFSLLSGQLVNYQKSFVKFSPNTPDDYRDFLSSCLRLGHRPHLGKYLGVQVDLGRSKCSAFYDLVDRIARRISNFASLRLSTAAKLVLINSVLVASISHVLLVFQIPQSICDRIDQLCLRFWWRSSPSSSGMALRSASLLHLPKGMGGLGIRKVSSFNQALLARQAWRLFHQPQLLLSRLYRAKYPHLLALGPTSPSRPSWGCRGLMSGVKVFSQGLAWKVGSGSQVKITLDSWVPDAPITFRSSVNESEVLTHVSSLVNLRSYAWDIAVIRHLFVDATANAILALERPSVPLDDFVYWKFTPAGLHSSAHLPCLPVTWWKQFWGLKILPRFKIFVWKLMHNALPVAGLLHNRGIPLDPQCSFCHSFVESVAHLFRNCPLISAWWSISSLASLCALPLPSSFSSWCASIISRVLVLPPPVLGAFLVGLWSCWIVRNDIRFRESSFSMAALDAVFGKWSVRLADVVSFRSPLSSHRPGPILNVGHPLFFSRHHSSSLSPVICLVVDGEWVLGSNQAGVAWVFKDARSLVALGGGAQACILGSALQAELRACARPSCCDSEGFFFSVDLYGLLFFGSHFARCYVASCVSCLVAC</sequence>